<evidence type="ECO:0000313" key="2">
    <source>
        <dbReference type="Proteomes" id="UP000634435"/>
    </source>
</evidence>
<gene>
    <name evidence="1" type="ORF">GCM10007111_41100</name>
</gene>
<dbReference type="Proteomes" id="UP000634435">
    <property type="component" value="Unassembled WGS sequence"/>
</dbReference>
<dbReference type="EMBL" id="BMPN01000010">
    <property type="protein sequence ID" value="GGJ75311.1"/>
    <property type="molecule type" value="Genomic_DNA"/>
</dbReference>
<evidence type="ECO:0000313" key="1">
    <source>
        <dbReference type="EMBL" id="GGJ75311.1"/>
    </source>
</evidence>
<evidence type="ECO:0008006" key="3">
    <source>
        <dbReference type="Google" id="ProtNLM"/>
    </source>
</evidence>
<name>A0ABQ2DZX6_9BACI</name>
<comment type="caution">
    <text evidence="1">The sequence shown here is derived from an EMBL/GenBank/DDBJ whole genome shotgun (WGS) entry which is preliminary data.</text>
</comment>
<protein>
    <recommendedName>
        <fullName evidence="3">HNH endonuclease</fullName>
    </recommendedName>
</protein>
<reference evidence="2" key="1">
    <citation type="journal article" date="2019" name="Int. J. Syst. Evol. Microbiol.">
        <title>The Global Catalogue of Microorganisms (GCM) 10K type strain sequencing project: providing services to taxonomists for standard genome sequencing and annotation.</title>
        <authorList>
            <consortium name="The Broad Institute Genomics Platform"/>
            <consortium name="The Broad Institute Genome Sequencing Center for Infectious Disease"/>
            <person name="Wu L."/>
            <person name="Ma J."/>
        </authorList>
    </citation>
    <scope>NUCLEOTIDE SEQUENCE [LARGE SCALE GENOMIC DNA]</scope>
    <source>
        <strain evidence="2">JCM 30071</strain>
    </source>
</reference>
<proteinExistence type="predicted"/>
<accession>A0ABQ2DZX6</accession>
<dbReference type="RefSeq" id="WP_188944225.1">
    <property type="nucleotide sequence ID" value="NZ_BMPN01000010.1"/>
</dbReference>
<organism evidence="1 2">
    <name type="scientific">Virgibacillus kapii</name>
    <dbReference type="NCBI Taxonomy" id="1638645"/>
    <lineage>
        <taxon>Bacteria</taxon>
        <taxon>Bacillati</taxon>
        <taxon>Bacillota</taxon>
        <taxon>Bacilli</taxon>
        <taxon>Bacillales</taxon>
        <taxon>Bacillaceae</taxon>
        <taxon>Virgibacillus</taxon>
    </lineage>
</organism>
<sequence length="299" mass="35178">MENDDLINSITTLYQNKCQVSCCKKHASGLTYIQPPNHYGENKSNNSLVLCEAHKEMLEKGEITIVVNHSIILHINQGHILHNKKIHIKHNMNKKAIDYHQIFIWKGLNTSKNLGNLYYIKLNDDHTIKGIYVGAIGERKYYLKVKKPTDKEIDLLNMNRKKVSIKYNMSRKEVDKFRSTNVLTYIKHNSDKNLIINNRHFYVVENKQCKRISQKVRTKHARIARERCKKINERIKLFNELKVIQKQIEQNKLVSKKSQYLEQRKNILSNVLNLSEGGRKISTKTHVPSRVKIRARHYK</sequence>
<keyword evidence="2" id="KW-1185">Reference proteome</keyword>